<accession>A0A1L7XTD0</accession>
<feature type="transmembrane region" description="Helical" evidence="1">
    <location>
        <begin position="52"/>
        <end position="75"/>
    </location>
</feature>
<keyword evidence="1" id="KW-1133">Transmembrane helix</keyword>
<dbReference type="Proteomes" id="UP000184330">
    <property type="component" value="Unassembled WGS sequence"/>
</dbReference>
<feature type="transmembrane region" description="Helical" evidence="1">
    <location>
        <begin position="12"/>
        <end position="32"/>
    </location>
</feature>
<dbReference type="InterPro" id="IPR025363">
    <property type="entry name" value="DUF4267"/>
</dbReference>
<dbReference type="AlphaFoldDB" id="A0A1L7XTD0"/>
<proteinExistence type="predicted"/>
<organism evidence="2 3">
    <name type="scientific">Phialocephala subalpina</name>
    <dbReference type="NCBI Taxonomy" id="576137"/>
    <lineage>
        <taxon>Eukaryota</taxon>
        <taxon>Fungi</taxon>
        <taxon>Dikarya</taxon>
        <taxon>Ascomycota</taxon>
        <taxon>Pezizomycotina</taxon>
        <taxon>Leotiomycetes</taxon>
        <taxon>Helotiales</taxon>
        <taxon>Mollisiaceae</taxon>
        <taxon>Phialocephala</taxon>
        <taxon>Phialocephala fortinii species complex</taxon>
    </lineage>
</organism>
<feature type="transmembrane region" description="Helical" evidence="1">
    <location>
        <begin position="110"/>
        <end position="130"/>
    </location>
</feature>
<dbReference type="Pfam" id="PF14087">
    <property type="entry name" value="DUF4267"/>
    <property type="match status" value="1"/>
</dbReference>
<name>A0A1L7XTD0_9HELO</name>
<keyword evidence="1" id="KW-0472">Membrane</keyword>
<evidence type="ECO:0000256" key="1">
    <source>
        <dbReference type="SAM" id="Phobius"/>
    </source>
</evidence>
<evidence type="ECO:0000313" key="3">
    <source>
        <dbReference type="Proteomes" id="UP000184330"/>
    </source>
</evidence>
<reference evidence="2 3" key="1">
    <citation type="submission" date="2016-03" db="EMBL/GenBank/DDBJ databases">
        <authorList>
            <person name="Ploux O."/>
        </authorList>
    </citation>
    <scope>NUCLEOTIDE SEQUENCE [LARGE SCALE GENOMIC DNA]</scope>
    <source>
        <strain evidence="2 3">UAMH 11012</strain>
    </source>
</reference>
<dbReference type="OrthoDB" id="5070419at2759"/>
<keyword evidence="1" id="KW-0812">Transmembrane</keyword>
<feature type="transmembrane region" description="Helical" evidence="1">
    <location>
        <begin position="82"/>
        <end position="104"/>
    </location>
</feature>
<sequence>MSSYSSHLHRILPPLTSVIGILALGHGIYGLINPQEVGTGLGIPISTSSSSALSLVSFIGARNISTGLTILALLYTGQRKAVGTLLMSLVSTAAIDAWICFQIDRLEGKAAGHATMGVILGSLGVGMYWIN</sequence>
<keyword evidence="3" id="KW-1185">Reference proteome</keyword>
<evidence type="ECO:0000313" key="2">
    <source>
        <dbReference type="EMBL" id="CZR68227.1"/>
    </source>
</evidence>
<gene>
    <name evidence="2" type="ORF">PAC_18126</name>
</gene>
<dbReference type="EMBL" id="FJOG01000052">
    <property type="protein sequence ID" value="CZR68227.1"/>
    <property type="molecule type" value="Genomic_DNA"/>
</dbReference>
<protein>
    <submittedName>
        <fullName evidence="2">Uncharacterized protein</fullName>
    </submittedName>
</protein>